<feature type="signal peptide" evidence="1">
    <location>
        <begin position="1"/>
        <end position="16"/>
    </location>
</feature>
<sequence length="91" mass="10498">MMLVVFEFTLCPVCLFLNDSTSHLLFDCPSKEKLKEFVHTESSSSLTLSQIWLAHMRFVFDKIGIVPEVIMVNIRSIVRQTVDEDQIHSLL</sequence>
<evidence type="ECO:0000256" key="1">
    <source>
        <dbReference type="SAM" id="SignalP"/>
    </source>
</evidence>
<keyword evidence="1" id="KW-0732">Signal</keyword>
<evidence type="ECO:0000313" key="2">
    <source>
        <dbReference type="EMBL" id="EPB90270.1"/>
    </source>
</evidence>
<dbReference type="OMA" id="KEFVHTE"/>
<proteinExistence type="predicted"/>
<name>S2KD55_MUCC1</name>
<feature type="chain" id="PRO_5004509899" description="Reverse transcriptase zinc-binding domain-containing protein" evidence="1">
    <location>
        <begin position="17"/>
        <end position="91"/>
    </location>
</feature>
<dbReference type="InParanoid" id="S2KD55"/>
<dbReference type="STRING" id="1220926.S2KD55"/>
<dbReference type="VEuPathDB" id="FungiDB:HMPREF1544_02956"/>
<evidence type="ECO:0008006" key="4">
    <source>
        <dbReference type="Google" id="ProtNLM"/>
    </source>
</evidence>
<dbReference type="EMBL" id="KE123923">
    <property type="protein sequence ID" value="EPB90270.1"/>
    <property type="molecule type" value="Genomic_DNA"/>
</dbReference>
<dbReference type="AlphaFoldDB" id="S2KD55"/>
<accession>S2KD55</accession>
<protein>
    <recommendedName>
        <fullName evidence="4">Reverse transcriptase zinc-binding domain-containing protein</fullName>
    </recommendedName>
</protein>
<dbReference type="Proteomes" id="UP000014254">
    <property type="component" value="Unassembled WGS sequence"/>
</dbReference>
<evidence type="ECO:0000313" key="3">
    <source>
        <dbReference type="Proteomes" id="UP000014254"/>
    </source>
</evidence>
<reference evidence="3" key="1">
    <citation type="submission" date="2013-05" db="EMBL/GenBank/DDBJ databases">
        <title>The Genome sequence of Mucor circinelloides f. circinelloides 1006PhL.</title>
        <authorList>
            <consortium name="The Broad Institute Genomics Platform"/>
            <person name="Cuomo C."/>
            <person name="Earl A."/>
            <person name="Findley K."/>
            <person name="Lee S.C."/>
            <person name="Walker B."/>
            <person name="Young S."/>
            <person name="Zeng Q."/>
            <person name="Gargeya S."/>
            <person name="Fitzgerald M."/>
            <person name="Haas B."/>
            <person name="Abouelleil A."/>
            <person name="Allen A.W."/>
            <person name="Alvarado L."/>
            <person name="Arachchi H.M."/>
            <person name="Berlin A.M."/>
            <person name="Chapman S.B."/>
            <person name="Gainer-Dewar J."/>
            <person name="Goldberg J."/>
            <person name="Griggs A."/>
            <person name="Gujja S."/>
            <person name="Hansen M."/>
            <person name="Howarth C."/>
            <person name="Imamovic A."/>
            <person name="Ireland A."/>
            <person name="Larimer J."/>
            <person name="McCowan C."/>
            <person name="Murphy C."/>
            <person name="Pearson M."/>
            <person name="Poon T.W."/>
            <person name="Priest M."/>
            <person name="Roberts A."/>
            <person name="Saif S."/>
            <person name="Shea T."/>
            <person name="Sisk P."/>
            <person name="Sykes S."/>
            <person name="Wortman J."/>
            <person name="Nusbaum C."/>
            <person name="Birren B."/>
        </authorList>
    </citation>
    <scope>NUCLEOTIDE SEQUENCE [LARGE SCALE GENOMIC DNA]</scope>
    <source>
        <strain evidence="3">1006PhL</strain>
    </source>
</reference>
<keyword evidence="3" id="KW-1185">Reference proteome</keyword>
<gene>
    <name evidence="2" type="ORF">HMPREF1544_02956</name>
</gene>
<organism evidence="2 3">
    <name type="scientific">Mucor circinelloides f. circinelloides (strain 1006PhL)</name>
    <name type="common">Mucormycosis agent</name>
    <name type="synonym">Calyptromyces circinelloides</name>
    <dbReference type="NCBI Taxonomy" id="1220926"/>
    <lineage>
        <taxon>Eukaryota</taxon>
        <taxon>Fungi</taxon>
        <taxon>Fungi incertae sedis</taxon>
        <taxon>Mucoromycota</taxon>
        <taxon>Mucoromycotina</taxon>
        <taxon>Mucoromycetes</taxon>
        <taxon>Mucorales</taxon>
        <taxon>Mucorineae</taxon>
        <taxon>Mucoraceae</taxon>
        <taxon>Mucor</taxon>
    </lineage>
</organism>